<dbReference type="AlphaFoldDB" id="A0A238J037"/>
<dbReference type="InterPro" id="IPR004045">
    <property type="entry name" value="Glutathione_S-Trfase_N"/>
</dbReference>
<evidence type="ECO:0000259" key="2">
    <source>
        <dbReference type="PROSITE" id="PS50405"/>
    </source>
</evidence>
<gene>
    <name evidence="3" type="ORF">BOA8489_01368</name>
</gene>
<dbReference type="GO" id="GO:0016740">
    <property type="term" value="F:transferase activity"/>
    <property type="evidence" value="ECO:0007669"/>
    <property type="project" value="UniProtKB-KW"/>
</dbReference>
<dbReference type="SFLD" id="SFLDS00019">
    <property type="entry name" value="Glutathione_Transferase_(cytos"/>
    <property type="match status" value="1"/>
</dbReference>
<reference evidence="3 4" key="1">
    <citation type="submission" date="2017-05" db="EMBL/GenBank/DDBJ databases">
        <authorList>
            <person name="Song R."/>
            <person name="Chenine A.L."/>
            <person name="Ruprecht R.M."/>
        </authorList>
    </citation>
    <scope>NUCLEOTIDE SEQUENCE [LARGE SCALE GENOMIC DNA]</scope>
    <source>
        <strain evidence="3 4">CECT 8489</strain>
    </source>
</reference>
<dbReference type="Gene3D" id="1.20.1050.10">
    <property type="match status" value="1"/>
</dbReference>
<dbReference type="InterPro" id="IPR010987">
    <property type="entry name" value="Glutathione-S-Trfase_C-like"/>
</dbReference>
<accession>A0A238J037</accession>
<keyword evidence="4" id="KW-1185">Reference proteome</keyword>
<dbReference type="RefSeq" id="WP_176440222.1">
    <property type="nucleotide sequence ID" value="NZ_FXXQ01000003.1"/>
</dbReference>
<dbReference type="InterPro" id="IPR040079">
    <property type="entry name" value="Glutathione_S-Trfase"/>
</dbReference>
<keyword evidence="3" id="KW-0808">Transferase</keyword>
<feature type="domain" description="GST C-terminal" evidence="2">
    <location>
        <begin position="80"/>
        <end position="195"/>
    </location>
</feature>
<dbReference type="EMBL" id="FXXQ01000003">
    <property type="protein sequence ID" value="SMX23264.1"/>
    <property type="molecule type" value="Genomic_DNA"/>
</dbReference>
<dbReference type="CDD" id="cd03046">
    <property type="entry name" value="GST_N_GTT1_like"/>
    <property type="match status" value="1"/>
</dbReference>
<dbReference type="SFLD" id="SFLDG00358">
    <property type="entry name" value="Main_(cytGST)"/>
    <property type="match status" value="1"/>
</dbReference>
<protein>
    <submittedName>
        <fullName evidence="3">Glutathionine S-transferase</fullName>
    </submittedName>
</protein>
<dbReference type="InterPro" id="IPR036249">
    <property type="entry name" value="Thioredoxin-like_sf"/>
</dbReference>
<dbReference type="SUPFAM" id="SSF47616">
    <property type="entry name" value="GST C-terminal domain-like"/>
    <property type="match status" value="1"/>
</dbReference>
<dbReference type="Proteomes" id="UP000201838">
    <property type="component" value="Unassembled WGS sequence"/>
</dbReference>
<evidence type="ECO:0000313" key="4">
    <source>
        <dbReference type="Proteomes" id="UP000201838"/>
    </source>
</evidence>
<sequence length="195" mass="22220">MTLTVIGPTATRTSRVLWCLEELGLPYDHHIARPHSPEINALNPLKQVPVLKDGDTILTDSTAILYHLSDRESRLTYAPGTHARAHMDARIAFLLTEFEVPLWMRSRHSYVLPEKLRHPEIFPLLDTDFRQANTKFDTLLGDADFIGGDSFTIADIIATHCIFWATDFHEISEKAQSYLDRQKARPAWAASQKNR</sequence>
<dbReference type="SUPFAM" id="SSF52833">
    <property type="entry name" value="Thioredoxin-like"/>
    <property type="match status" value="1"/>
</dbReference>
<dbReference type="PROSITE" id="PS50405">
    <property type="entry name" value="GST_CTER"/>
    <property type="match status" value="1"/>
</dbReference>
<dbReference type="PANTHER" id="PTHR44051">
    <property type="entry name" value="GLUTATHIONE S-TRANSFERASE-RELATED"/>
    <property type="match status" value="1"/>
</dbReference>
<dbReference type="Pfam" id="PF13417">
    <property type="entry name" value="GST_N_3"/>
    <property type="match status" value="1"/>
</dbReference>
<organism evidence="3 4">
    <name type="scientific">Boseongicola aestuarii</name>
    <dbReference type="NCBI Taxonomy" id="1470561"/>
    <lineage>
        <taxon>Bacteria</taxon>
        <taxon>Pseudomonadati</taxon>
        <taxon>Pseudomonadota</taxon>
        <taxon>Alphaproteobacteria</taxon>
        <taxon>Rhodobacterales</taxon>
        <taxon>Paracoccaceae</taxon>
        <taxon>Boseongicola</taxon>
    </lineage>
</organism>
<proteinExistence type="predicted"/>
<evidence type="ECO:0000313" key="3">
    <source>
        <dbReference type="EMBL" id="SMX23264.1"/>
    </source>
</evidence>
<evidence type="ECO:0000259" key="1">
    <source>
        <dbReference type="PROSITE" id="PS50404"/>
    </source>
</evidence>
<feature type="domain" description="GST N-terminal" evidence="1">
    <location>
        <begin position="1"/>
        <end position="76"/>
    </location>
</feature>
<dbReference type="Gene3D" id="3.40.30.10">
    <property type="entry name" value="Glutaredoxin"/>
    <property type="match status" value="1"/>
</dbReference>
<dbReference type="InterPro" id="IPR036282">
    <property type="entry name" value="Glutathione-S-Trfase_C_sf"/>
</dbReference>
<dbReference type="PANTHER" id="PTHR44051:SF8">
    <property type="entry name" value="GLUTATHIONE S-TRANSFERASE GSTA"/>
    <property type="match status" value="1"/>
</dbReference>
<dbReference type="PROSITE" id="PS50404">
    <property type="entry name" value="GST_NTER"/>
    <property type="match status" value="1"/>
</dbReference>
<name>A0A238J037_9RHOB</name>